<dbReference type="Pfam" id="PF06695">
    <property type="entry name" value="Sm_multidrug_ex"/>
    <property type="match status" value="1"/>
</dbReference>
<evidence type="ECO:0000256" key="1">
    <source>
        <dbReference type="SAM" id="Phobius"/>
    </source>
</evidence>
<dbReference type="PANTHER" id="PTHR36007:SF2">
    <property type="entry name" value="TRANSPORT PROTEIN-RELATED"/>
    <property type="match status" value="1"/>
</dbReference>
<evidence type="ECO:0000313" key="2">
    <source>
        <dbReference type="EMBL" id="EES91094.1"/>
    </source>
</evidence>
<sequence>MSKLLQVFLLSAVPVVEQRVAIPMGILSGLNPIIVFWASFLGSMLPVPFILLLFNKIFQWMKRYKFFDKINNFIEKKISKNSAKLEKYKEIGLITFIAIPLPTTGVWTGSVVAAFLKLDFKKSVICAAIGALISAFIITGGMAVFPAVYSKVFAG</sequence>
<proteinExistence type="predicted"/>
<dbReference type="RefSeq" id="WP_003375630.1">
    <property type="nucleotide sequence ID" value="NZ_ACSJ01000007.1"/>
</dbReference>
<feature type="transmembrane region" description="Helical" evidence="1">
    <location>
        <begin position="34"/>
        <end position="54"/>
    </location>
</feature>
<protein>
    <submittedName>
        <fullName evidence="2">Small multi-drug export protein</fullName>
    </submittedName>
</protein>
<dbReference type="EMBL" id="ACSJ01000007">
    <property type="protein sequence ID" value="EES91094.1"/>
    <property type="molecule type" value="Genomic_DNA"/>
</dbReference>
<keyword evidence="1" id="KW-0472">Membrane</keyword>
<dbReference type="Proteomes" id="UP000006160">
    <property type="component" value="Unassembled WGS sequence"/>
</dbReference>
<dbReference type="InterPro" id="IPR009577">
    <property type="entry name" value="Sm_multidrug_ex"/>
</dbReference>
<feature type="transmembrane region" description="Helical" evidence="1">
    <location>
        <begin position="91"/>
        <end position="116"/>
    </location>
</feature>
<dbReference type="PANTHER" id="PTHR36007">
    <property type="entry name" value="TRANSPORT PROTEIN-RELATED"/>
    <property type="match status" value="1"/>
</dbReference>
<dbReference type="AlphaFoldDB" id="A0A9P2G718"/>
<organism evidence="2 3">
    <name type="scientific">Clostridium botulinum D str. 1873</name>
    <dbReference type="NCBI Taxonomy" id="592027"/>
    <lineage>
        <taxon>Bacteria</taxon>
        <taxon>Bacillati</taxon>
        <taxon>Bacillota</taxon>
        <taxon>Clostridia</taxon>
        <taxon>Eubacteriales</taxon>
        <taxon>Clostridiaceae</taxon>
        <taxon>Clostridium</taxon>
    </lineage>
</organism>
<feature type="transmembrane region" description="Helical" evidence="1">
    <location>
        <begin position="122"/>
        <end position="149"/>
    </location>
</feature>
<gene>
    <name evidence="2" type="ORF">CLG_B1787</name>
</gene>
<name>A0A9P2G718_CLOBO</name>
<keyword evidence="1" id="KW-0812">Transmembrane</keyword>
<reference evidence="2 3" key="1">
    <citation type="submission" date="2009-10" db="EMBL/GenBank/DDBJ databases">
        <authorList>
            <person name="Shrivastava S."/>
            <person name="Brinkac L.B."/>
            <person name="Brown J.L."/>
            <person name="Bruce D.B."/>
            <person name="Detter C."/>
            <person name="Green L.D."/>
            <person name="Munk C.A."/>
            <person name="Rogers Y.C."/>
            <person name="Tapia R."/>
            <person name="Saunders E.S."/>
            <person name="Sims D.R."/>
            <person name="Smith L.A."/>
            <person name="Smith T.J."/>
            <person name="Sutton G."/>
            <person name="Brettin T."/>
        </authorList>
    </citation>
    <scope>NUCLEOTIDE SEQUENCE [LARGE SCALE GENOMIC DNA]</scope>
    <source>
        <strain evidence="3">D str. 1873</strain>
    </source>
</reference>
<comment type="caution">
    <text evidence="2">The sequence shown here is derived from an EMBL/GenBank/DDBJ whole genome shotgun (WGS) entry which is preliminary data.</text>
</comment>
<accession>A0A9P2G718</accession>
<evidence type="ECO:0000313" key="3">
    <source>
        <dbReference type="Proteomes" id="UP000006160"/>
    </source>
</evidence>
<keyword evidence="1" id="KW-1133">Transmembrane helix</keyword>